<feature type="domain" description="Glycosyltransferase 2-like" evidence="2">
    <location>
        <begin position="1061"/>
        <end position="1174"/>
    </location>
</feature>
<dbReference type="SUPFAM" id="SSF53756">
    <property type="entry name" value="UDP-Glycosyltransferase/glycogen phosphorylase"/>
    <property type="match status" value="2"/>
</dbReference>
<dbReference type="Pfam" id="PF00535">
    <property type="entry name" value="Glycos_transf_2"/>
    <property type="match status" value="2"/>
</dbReference>
<comment type="caution">
    <text evidence="3">The sequence shown here is derived from an EMBL/GenBank/DDBJ whole genome shotgun (WGS) entry which is preliminary data.</text>
</comment>
<dbReference type="InterPro" id="IPR029044">
    <property type="entry name" value="Nucleotide-diphossugar_trans"/>
</dbReference>
<feature type="non-terminal residue" evidence="3">
    <location>
        <position position="1"/>
    </location>
</feature>
<feature type="domain" description="Glycosyl transferase family 1" evidence="1">
    <location>
        <begin position="184"/>
        <end position="333"/>
    </location>
</feature>
<dbReference type="Pfam" id="PF00534">
    <property type="entry name" value="Glycos_transf_1"/>
    <property type="match status" value="1"/>
</dbReference>
<dbReference type="SUPFAM" id="SSF53448">
    <property type="entry name" value="Nucleotide-diphospho-sugar transferases"/>
    <property type="match status" value="2"/>
</dbReference>
<evidence type="ECO:0000259" key="2">
    <source>
        <dbReference type="Pfam" id="PF00535"/>
    </source>
</evidence>
<sequence>ELRFREHQGIKTIQMWYDPKLYNYLLDSGGQPLYNMLREFLEANHYSYAHIHHAQGVPFAAGALLRQLNIPYAVTLHDFTFMCLRNHLFHYGEKKICDGPATDKCTACFFHAFNSAPRGNQAQVVSAALPERAMRAKNLLAGAEMISAPSRFVKETFERLGWAAGERMRVQPLGLRPMRPLPKKKKGKTLTFAFLGNLNILKNPGLLLNAFHRLKGDIRLQIWGNGASQEVAEVKDYCRLETRARYAGPYNPQQLPEILSGVDVVVLPSMVESYSMVVREALMLNTPVAAGAVGGILDAIRDGENGWLFDPADEEGLGRLLQKLVDQPELIEKAARSHSEILTLEEDSAFWRAHYNQSRKGGAARPQPVERAAHERDLPAITVLSTEQSNRACPYIRLHTPLSRMKEEGLIVYRQVNMDNITSLQEVLADTDVLIVQRNMPGHLPLEQLRPLLRQHDVKLVYEFDDAFWTIPRGHLAYDFYQNMKPRLEAYLTSADMVTVSTPYIERYCRDFNNNVRVIPNVLDERLWPQKAPRASGDKVRILFAGTPTHHDDLRVALKGLLKILKEYGDAVELVLWGNELPELMELPNVTRGPQFTPNYIDYARQLQGLDIDFALVPLKETPFNKAKSHIKWLEYSACGISALYSDVAAYREVIRDRQNGLLVKNTNNAWYRALKWMMENAPQRREMARTAQKEIFERHSLEKNWRVWAEAYFTLLDKPLPDADGGEQKREPLQVGVTEGSVLQNVSFSAGDAPDGDVEIVLTREKEESAPPEVSILIPVFNKLEYTKKCLKAIRENTADVAWEIIVVDNGSDDGSADYLKEQAAGDSRLRVIHNKRNAGFSRANNQALEQARGEYVLFLNNDTEPGAHWLEAMLAIARNDDTVGAVGAKLLFPDGTIQHAGVAIVDDRKNGDPLLAQHILAGRPKDFPQANIMVEFQAVTAACMLMPAGLARELNGFDEGYYNGYEDVDLCFRIREKGYKVVYQPHAELIHHESKSGPERFKKVAENIRRLHRRWLGKVEHDFRLEENGQAVQLNGPIRLYTPPGEETASTVDDRPLASIIMLTFNALDMTRQTIASIEAHTAYPYELVLVDNASSDGTVEYLRELEQSRPNVRVIFNSENKGFSAGNNQGARIAEGHYICLLNNDVLVADGWLEDLIEAFDRDEKIGMVSAVTNKASGLQVLKDVPYTDNDGFYDFAGQWRALHRGQVTPRRRLAGFVMLTNREIYTAIDGFDEIYGLGNFEDDDISLKIRRAGYALMVHDGTFIHHFGHSSFKANNIDLLASLKENEKIFRKKWPDVDYDELLEIKNPLHEVHPAKVEQASRLLERGEAQRAAELYEQ</sequence>
<dbReference type="GO" id="GO:0016757">
    <property type="term" value="F:glycosyltransferase activity"/>
    <property type="evidence" value="ECO:0007669"/>
    <property type="project" value="InterPro"/>
</dbReference>
<evidence type="ECO:0000259" key="1">
    <source>
        <dbReference type="Pfam" id="PF00534"/>
    </source>
</evidence>
<dbReference type="Gene3D" id="3.90.550.10">
    <property type="entry name" value="Spore Coat Polysaccharide Biosynthesis Protein SpsA, Chain A"/>
    <property type="match status" value="2"/>
</dbReference>
<dbReference type="PANTHER" id="PTHR43179:SF7">
    <property type="entry name" value="RHAMNOSYLTRANSFERASE WBBL"/>
    <property type="match status" value="1"/>
</dbReference>
<accession>A0A7V1PUP2</accession>
<dbReference type="Gene3D" id="3.40.50.2000">
    <property type="entry name" value="Glycogen Phosphorylase B"/>
    <property type="match status" value="4"/>
</dbReference>
<feature type="non-terminal residue" evidence="3">
    <location>
        <position position="1342"/>
    </location>
</feature>
<protein>
    <submittedName>
        <fullName evidence="3">Glycosyltransferase</fullName>
    </submittedName>
</protein>
<gene>
    <name evidence="3" type="ORF">ENJ10_07620</name>
</gene>
<proteinExistence type="predicted"/>
<name>A0A7V1PUP2_CALAY</name>
<dbReference type="CDD" id="cd04186">
    <property type="entry name" value="GT_2_like_c"/>
    <property type="match status" value="2"/>
</dbReference>
<dbReference type="EMBL" id="DRLD01000212">
    <property type="protein sequence ID" value="HED10542.1"/>
    <property type="molecule type" value="Genomic_DNA"/>
</dbReference>
<evidence type="ECO:0000313" key="3">
    <source>
        <dbReference type="EMBL" id="HED10542.1"/>
    </source>
</evidence>
<dbReference type="InterPro" id="IPR001296">
    <property type="entry name" value="Glyco_trans_1"/>
</dbReference>
<organism evidence="3">
    <name type="scientific">Caldithrix abyssi</name>
    <dbReference type="NCBI Taxonomy" id="187145"/>
    <lineage>
        <taxon>Bacteria</taxon>
        <taxon>Pseudomonadati</taxon>
        <taxon>Calditrichota</taxon>
        <taxon>Calditrichia</taxon>
        <taxon>Calditrichales</taxon>
        <taxon>Calditrichaceae</taxon>
        <taxon>Caldithrix</taxon>
    </lineage>
</organism>
<feature type="domain" description="Glycosyltransferase 2-like" evidence="2">
    <location>
        <begin position="776"/>
        <end position="892"/>
    </location>
</feature>
<dbReference type="Pfam" id="PF13692">
    <property type="entry name" value="Glyco_trans_1_4"/>
    <property type="match status" value="1"/>
</dbReference>
<reference evidence="3" key="1">
    <citation type="journal article" date="2020" name="mSystems">
        <title>Genome- and Community-Level Interaction Insights into Carbon Utilization and Element Cycling Functions of Hydrothermarchaeota in Hydrothermal Sediment.</title>
        <authorList>
            <person name="Zhou Z."/>
            <person name="Liu Y."/>
            <person name="Xu W."/>
            <person name="Pan J."/>
            <person name="Luo Z.H."/>
            <person name="Li M."/>
        </authorList>
    </citation>
    <scope>NUCLEOTIDE SEQUENCE [LARGE SCALE GENOMIC DNA]</scope>
    <source>
        <strain evidence="3">HyVt-456</strain>
    </source>
</reference>
<dbReference type="InterPro" id="IPR001173">
    <property type="entry name" value="Glyco_trans_2-like"/>
</dbReference>
<dbReference type="PANTHER" id="PTHR43179">
    <property type="entry name" value="RHAMNOSYLTRANSFERASE WBBL"/>
    <property type="match status" value="1"/>
</dbReference>
<dbReference type="Proteomes" id="UP000886005">
    <property type="component" value="Unassembled WGS sequence"/>
</dbReference>